<evidence type="ECO:0000313" key="11">
    <source>
        <dbReference type="Proteomes" id="UP000825078"/>
    </source>
</evidence>
<keyword evidence="7" id="KW-0843">Virulence</keyword>
<dbReference type="PANTHER" id="PTHR38340">
    <property type="entry name" value="S-LAYER PROTEIN"/>
    <property type="match status" value="1"/>
</dbReference>
<dbReference type="InterPro" id="IPR003995">
    <property type="entry name" value="RTX_toxin_determinant-A"/>
</dbReference>
<dbReference type="Pfam" id="PF00353">
    <property type="entry name" value="HemolysinCabind"/>
    <property type="match status" value="6"/>
</dbReference>
<dbReference type="RefSeq" id="WP_208147979.1">
    <property type="nucleotide sequence ID" value="NZ_AP024613.1"/>
</dbReference>
<evidence type="ECO:0000259" key="9">
    <source>
        <dbReference type="Pfam" id="PF06594"/>
    </source>
</evidence>
<keyword evidence="6" id="KW-0106">Calcium</keyword>
<dbReference type="PANTHER" id="PTHR38340:SF1">
    <property type="entry name" value="S-LAYER PROTEIN"/>
    <property type="match status" value="1"/>
</dbReference>
<dbReference type="GO" id="GO:0005576">
    <property type="term" value="C:extracellular region"/>
    <property type="evidence" value="ECO:0007669"/>
    <property type="project" value="UniProtKB-SubCell"/>
</dbReference>
<dbReference type="GO" id="GO:0005509">
    <property type="term" value="F:calcium ion binding"/>
    <property type="evidence" value="ECO:0007669"/>
    <property type="project" value="InterPro"/>
</dbReference>
<dbReference type="Proteomes" id="UP000825078">
    <property type="component" value="Chromosome"/>
</dbReference>
<dbReference type="InterPro" id="IPR001343">
    <property type="entry name" value="Hemolysn_Ca-bd"/>
</dbReference>
<dbReference type="PRINTS" id="PR01488">
    <property type="entry name" value="RTXTOXINA"/>
</dbReference>
<dbReference type="InterPro" id="IPR010566">
    <property type="entry name" value="Haemolys_ca-bd"/>
</dbReference>
<evidence type="ECO:0000256" key="7">
    <source>
        <dbReference type="ARBA" id="ARBA00023026"/>
    </source>
</evidence>
<evidence type="ECO:0000256" key="4">
    <source>
        <dbReference type="ARBA" id="ARBA00022656"/>
    </source>
</evidence>
<dbReference type="AlphaFoldDB" id="A0AAD1NQP3"/>
<dbReference type="Pfam" id="PF06594">
    <property type="entry name" value="HCBP_related"/>
    <property type="match status" value="2"/>
</dbReference>
<evidence type="ECO:0000256" key="6">
    <source>
        <dbReference type="ARBA" id="ARBA00022837"/>
    </source>
</evidence>
<dbReference type="InterPro" id="IPR011049">
    <property type="entry name" value="Serralysin-like_metalloprot_C"/>
</dbReference>
<comment type="subcellular location">
    <subcellularLocation>
        <location evidence="1">Membrane</location>
    </subcellularLocation>
    <subcellularLocation>
        <location evidence="2">Secreted</location>
    </subcellularLocation>
</comment>
<dbReference type="Gene3D" id="2.150.10.10">
    <property type="entry name" value="Serralysin-like metalloprotease, C-terminal"/>
    <property type="match status" value="7"/>
</dbReference>
<keyword evidence="4" id="KW-0800">Toxin</keyword>
<keyword evidence="8" id="KW-0472">Membrane</keyword>
<protein>
    <recommendedName>
        <fullName evidence="9">Haemolysin-type calcium binding-related domain-containing protein</fullName>
    </recommendedName>
</protein>
<name>A0AAD1NQP3_9GAMM</name>
<dbReference type="PROSITE" id="PS00330">
    <property type="entry name" value="HEMOLYSIN_CALCIUM"/>
    <property type="match status" value="8"/>
</dbReference>
<accession>A0AAD1NQP3</accession>
<evidence type="ECO:0000256" key="8">
    <source>
        <dbReference type="ARBA" id="ARBA00023136"/>
    </source>
</evidence>
<gene>
    <name evidence="10" type="ORF">TUM17379_40630</name>
</gene>
<dbReference type="InterPro" id="IPR018511">
    <property type="entry name" value="Hemolysin-typ_Ca-bd_CS"/>
</dbReference>
<dbReference type="InterPro" id="IPR050557">
    <property type="entry name" value="RTX_toxin/Mannuronan_C5-epim"/>
</dbReference>
<organism evidence="10 11">
    <name type="scientific">Shewanella algae</name>
    <dbReference type="NCBI Taxonomy" id="38313"/>
    <lineage>
        <taxon>Bacteria</taxon>
        <taxon>Pseudomonadati</taxon>
        <taxon>Pseudomonadota</taxon>
        <taxon>Gammaproteobacteria</taxon>
        <taxon>Alteromonadales</taxon>
        <taxon>Shewanellaceae</taxon>
        <taxon>Shewanella</taxon>
    </lineage>
</organism>
<dbReference type="PRINTS" id="PR00313">
    <property type="entry name" value="CABNDNGRPT"/>
</dbReference>
<dbReference type="EMBL" id="AP024613">
    <property type="protein sequence ID" value="BCV47045.1"/>
    <property type="molecule type" value="Genomic_DNA"/>
</dbReference>
<feature type="domain" description="Haemolysin-type calcium binding-related" evidence="9">
    <location>
        <begin position="1013"/>
        <end position="1054"/>
    </location>
</feature>
<evidence type="ECO:0000256" key="2">
    <source>
        <dbReference type="ARBA" id="ARBA00004613"/>
    </source>
</evidence>
<dbReference type="GO" id="GO:0090729">
    <property type="term" value="F:toxin activity"/>
    <property type="evidence" value="ECO:0007669"/>
    <property type="project" value="UniProtKB-KW"/>
</dbReference>
<keyword evidence="5" id="KW-0677">Repeat</keyword>
<evidence type="ECO:0000256" key="3">
    <source>
        <dbReference type="ARBA" id="ARBA00022525"/>
    </source>
</evidence>
<evidence type="ECO:0000313" key="10">
    <source>
        <dbReference type="EMBL" id="BCV47045.1"/>
    </source>
</evidence>
<dbReference type="SUPFAM" id="SSF51120">
    <property type="entry name" value="beta-Roll"/>
    <property type="match status" value="5"/>
</dbReference>
<keyword evidence="3" id="KW-0964">Secreted</keyword>
<proteinExistence type="predicted"/>
<sequence>MSLGNLHDNYNAHPELNDAAGNPATTYLAARDNMLKRKENEALFVGTVGGVGGVNVSRIHNDSVGIPTIGYGFNLKAHTAKQIRSALTHSFGGTLSADQEQGIQILEAWRNRTAYNGTTFTDADIIALAEGTGGLAAHQALIQSIALTEAQSTILLHAYLDGSAGLPAVDGAFGLGNADSVGQSTERLALLDLRYAGLLGDGIKDAIAGKNQAAESPRAAAWFEARYHHGNTGGALQTRRAMDGRLIGLVQEGLNAKDELQETLVAVSYLYKYHFDLIKQRDGRDNFEAAIASEKALIEATYTQGNVVDFIQTTNQYGNIDLAPQQSGIDRNLLNDLMVGDDRGNKIEGGDGHDYLYGEAGADKLYGGDGNDILDGGTGVDTMSGGTGNDTYYVDSLLDVIVENAGEGDSDTLISSVDYAVADGQYKNIERFALDTRNGGSGERLGGNEFDNILVGNQLDNIILGGNGSDTLYGGKGNDHLESGEEDVYGEGKLNLLQGGEGNDTLIGGHGVDLLYGGTGDDSLFIDKGGLYASSPVDPNYQKLGTELMNGGEGFDTYYVGTASNYAIIEDSDGQGEIYVKADGVGDKTYKLTGGTFWGKQTITETGLEADGYTLIHSDGTESQITVAYESDGSQTLIAFGFNIPNFYNGMLGIKLEGGRVDSGNNTVDDVLKKLTFDDQFTPEEVDKIRNAIRDVYDNSAIARKMLKEFAVIGNKDINIKFSENGFSSTLNGRDPSSDNISNGVSVAGVFIDLNWLQNNSYISTNGVAVEDTLEAALIHELVHLMKGTSDTSSPGEKGETVEFANSIYREMGIAEQASYAAYDSTGNTHAIGYEYTQGQTIDRAFTLLSENPNMDDLDTTEGGILKDLIIGNERDNVINGGDGSDYLYGGDGNDTLKGDKGWVGRIDPVIESNDVLFGEGGDDTLEGGEGNDILYGGTGNDKVLGGRGNDQLIGGKGNDLLDGDVGYNKYIFSKGDGQDTIGASRYRSSSDELVFTSEINPTDVVFAREGIDLVFRFIDTDDQITIRGHFETSGGWGSFVQATFANGVVWTSEYINSSLLQGTEGDDNIVGYVGDDVISGQEGNDIIEGQEGHDTISGGSGDDILKGQGGDDRLDGGIGNDTLDGGYGNDIITGGKGDDIIEAGDGINTIHFARGDGQDIISSESEFNNSSRSNHLVFADDISINDVKLSRNDDDLLIEIVNSNDQITVENYFRTIELDYGSVLDDIAFSDGTILISTDIQLLVLQGTDGDDK</sequence>
<evidence type="ECO:0000256" key="5">
    <source>
        <dbReference type="ARBA" id="ARBA00022737"/>
    </source>
</evidence>
<dbReference type="GO" id="GO:0016020">
    <property type="term" value="C:membrane"/>
    <property type="evidence" value="ECO:0007669"/>
    <property type="project" value="UniProtKB-SubCell"/>
</dbReference>
<reference evidence="10" key="1">
    <citation type="submission" date="2021-05" db="EMBL/GenBank/DDBJ databases">
        <title>Molecular characterization for Shewanella algae harboring chromosomal blaOXA-55-like strains isolated from clinical and environment sample.</title>
        <authorList>
            <person name="Ohama Y."/>
            <person name="Aoki K."/>
            <person name="Harada S."/>
            <person name="Moriya K."/>
            <person name="Ishii Y."/>
            <person name="Tateda K."/>
        </authorList>
    </citation>
    <scope>NUCLEOTIDE SEQUENCE</scope>
    <source>
        <strain evidence="10">TUM17379</strain>
    </source>
</reference>
<feature type="domain" description="Haemolysin-type calcium binding-related" evidence="9">
    <location>
        <begin position="1196"/>
        <end position="1236"/>
    </location>
</feature>
<evidence type="ECO:0000256" key="1">
    <source>
        <dbReference type="ARBA" id="ARBA00004370"/>
    </source>
</evidence>